<evidence type="ECO:0000256" key="5">
    <source>
        <dbReference type="ARBA" id="ARBA00022777"/>
    </source>
</evidence>
<dbReference type="InterPro" id="IPR003594">
    <property type="entry name" value="HATPase_dom"/>
</dbReference>
<dbReference type="PANTHER" id="PTHR43304:SF1">
    <property type="entry name" value="PAC DOMAIN-CONTAINING PROTEIN"/>
    <property type="match status" value="1"/>
</dbReference>
<dbReference type="InterPro" id="IPR004358">
    <property type="entry name" value="Sig_transdc_His_kin-like_C"/>
</dbReference>
<dbReference type="Pfam" id="PF02518">
    <property type="entry name" value="HATPase_c"/>
    <property type="match status" value="1"/>
</dbReference>
<dbReference type="SUPFAM" id="SSF55785">
    <property type="entry name" value="PYP-like sensor domain (PAS domain)"/>
    <property type="match status" value="1"/>
</dbReference>
<evidence type="ECO:0000256" key="3">
    <source>
        <dbReference type="ARBA" id="ARBA00022553"/>
    </source>
</evidence>
<dbReference type="Gene3D" id="3.30.565.10">
    <property type="entry name" value="Histidine kinase-like ATPase, C-terminal domain"/>
    <property type="match status" value="1"/>
</dbReference>
<keyword evidence="4" id="KW-0808">Transferase</keyword>
<keyword evidence="8" id="KW-1185">Reference proteome</keyword>
<dbReference type="InterPro" id="IPR036097">
    <property type="entry name" value="HisK_dim/P_sf"/>
</dbReference>
<dbReference type="EC" id="2.7.13.3" evidence="2"/>
<evidence type="ECO:0000256" key="2">
    <source>
        <dbReference type="ARBA" id="ARBA00012438"/>
    </source>
</evidence>
<dbReference type="SUPFAM" id="SSF47384">
    <property type="entry name" value="Homodimeric domain of signal transducing histidine kinase"/>
    <property type="match status" value="1"/>
</dbReference>
<reference evidence="8" key="1">
    <citation type="submission" date="2023-07" db="EMBL/GenBank/DDBJ databases">
        <title>Functional and genomic diversity of the sorghum phyllosphere microbiome.</title>
        <authorList>
            <person name="Shade A."/>
        </authorList>
    </citation>
    <scope>NUCLEOTIDE SEQUENCE [LARGE SCALE GENOMIC DNA]</scope>
    <source>
        <strain evidence="8">SORGH_AS_0422</strain>
    </source>
</reference>
<keyword evidence="5 7" id="KW-0418">Kinase</keyword>
<evidence type="ECO:0000313" key="7">
    <source>
        <dbReference type="EMBL" id="MDT3401204.1"/>
    </source>
</evidence>
<gene>
    <name evidence="7" type="ORF">QE417_000276</name>
</gene>
<proteinExistence type="predicted"/>
<comment type="caution">
    <text evidence="7">The sequence shown here is derived from an EMBL/GenBank/DDBJ whole genome shotgun (WGS) entry which is preliminary data.</text>
</comment>
<dbReference type="Gene3D" id="3.30.450.20">
    <property type="entry name" value="PAS domain"/>
    <property type="match status" value="1"/>
</dbReference>
<dbReference type="PRINTS" id="PR00344">
    <property type="entry name" value="BCTRLSENSOR"/>
</dbReference>
<dbReference type="Proteomes" id="UP001258315">
    <property type="component" value="Unassembled WGS sequence"/>
</dbReference>
<feature type="domain" description="Histidine kinase" evidence="6">
    <location>
        <begin position="278"/>
        <end position="491"/>
    </location>
</feature>
<dbReference type="SMART" id="SM00387">
    <property type="entry name" value="HATPase_c"/>
    <property type="match status" value="1"/>
</dbReference>
<organism evidence="7 8">
    <name type="scientific">Mucilaginibacter terrae</name>
    <dbReference type="NCBI Taxonomy" id="1955052"/>
    <lineage>
        <taxon>Bacteria</taxon>
        <taxon>Pseudomonadati</taxon>
        <taxon>Bacteroidota</taxon>
        <taxon>Sphingobacteriia</taxon>
        <taxon>Sphingobacteriales</taxon>
        <taxon>Sphingobacteriaceae</taxon>
        <taxon>Mucilaginibacter</taxon>
    </lineage>
</organism>
<keyword evidence="3" id="KW-0597">Phosphoprotein</keyword>
<dbReference type="GO" id="GO:0016301">
    <property type="term" value="F:kinase activity"/>
    <property type="evidence" value="ECO:0007669"/>
    <property type="project" value="UniProtKB-KW"/>
</dbReference>
<evidence type="ECO:0000256" key="1">
    <source>
        <dbReference type="ARBA" id="ARBA00000085"/>
    </source>
</evidence>
<comment type="catalytic activity">
    <reaction evidence="1">
        <text>ATP + protein L-histidine = ADP + protein N-phospho-L-histidine.</text>
        <dbReference type="EC" id="2.7.13.3"/>
    </reaction>
</comment>
<dbReference type="SUPFAM" id="SSF55874">
    <property type="entry name" value="ATPase domain of HSP90 chaperone/DNA topoisomerase II/histidine kinase"/>
    <property type="match status" value="1"/>
</dbReference>
<dbReference type="InterPro" id="IPR005467">
    <property type="entry name" value="His_kinase_dom"/>
</dbReference>
<accession>A0ABU3GN48</accession>
<dbReference type="InterPro" id="IPR052162">
    <property type="entry name" value="Sensor_kinase/Photoreceptor"/>
</dbReference>
<evidence type="ECO:0000256" key="4">
    <source>
        <dbReference type="ARBA" id="ARBA00022679"/>
    </source>
</evidence>
<evidence type="ECO:0000259" key="6">
    <source>
        <dbReference type="PROSITE" id="PS50109"/>
    </source>
</evidence>
<protein>
    <recommendedName>
        <fullName evidence="2">histidine kinase</fullName>
        <ecNumber evidence="2">2.7.13.3</ecNumber>
    </recommendedName>
</protein>
<dbReference type="InterPro" id="IPR036890">
    <property type="entry name" value="HATPase_C_sf"/>
</dbReference>
<evidence type="ECO:0000313" key="8">
    <source>
        <dbReference type="Proteomes" id="UP001258315"/>
    </source>
</evidence>
<sequence>MRSREIEDHHDQIMNQDPVLRDGSAALWEFNMRTSQLKGSAGFYDQLNYEIVEKEMDYHYFINTIVYHEDLPLLLKVAASCEPGSSKSLELRLLTGSGFQWFQNTFRREEGPVLTGYLINIHQFKIVEFELADANQKHAALGKIFRSGIWEIDVQHRSITFSKEACEVLQTPGQAIMPIAEWISHFTPAYRPVLTNSINYSIEIGKAFDHDLQFRTGTGLLIWVRIKGLTKIDKWGKILFVKGAVQNIDHSKKQEKQLLSSFEFLELQNKRLQNFAYMVSHNLRSHTSNLKYLVQMHKESNEDGEKSEIFDHISTISDSLNTTIQHLNEIVKMEADVKQKRVLLHFETVYRNVVMALESNIDQEKAVILADFSACPSIEYIPAYLESIFHNFITNALKYRHPDRSPEIRCYSKIADEYICLYFEDNGVGIDLNRYGHKLFGINQTFHQHADAKGIGLFITRNQVEALGGNIEVQSTVGEGTQFCLRLVKYIV</sequence>
<dbReference type="PROSITE" id="PS50109">
    <property type="entry name" value="HIS_KIN"/>
    <property type="match status" value="1"/>
</dbReference>
<dbReference type="PANTHER" id="PTHR43304">
    <property type="entry name" value="PHYTOCHROME-LIKE PROTEIN CPH1"/>
    <property type="match status" value="1"/>
</dbReference>
<dbReference type="Gene3D" id="1.10.287.130">
    <property type="match status" value="1"/>
</dbReference>
<dbReference type="EMBL" id="JAVLVU010000001">
    <property type="protein sequence ID" value="MDT3401204.1"/>
    <property type="molecule type" value="Genomic_DNA"/>
</dbReference>
<dbReference type="InterPro" id="IPR035965">
    <property type="entry name" value="PAS-like_dom_sf"/>
</dbReference>
<name>A0ABU3GN48_9SPHI</name>